<dbReference type="Gene3D" id="3.30.70.270">
    <property type="match status" value="1"/>
</dbReference>
<dbReference type="Pfam" id="PF00990">
    <property type="entry name" value="GGDEF"/>
    <property type="match status" value="1"/>
</dbReference>
<keyword evidence="1" id="KW-0472">Membrane</keyword>
<evidence type="ECO:0000313" key="4">
    <source>
        <dbReference type="Proteomes" id="UP000272464"/>
    </source>
</evidence>
<dbReference type="SUPFAM" id="SSF55073">
    <property type="entry name" value="Nucleotide cyclase"/>
    <property type="match status" value="1"/>
</dbReference>
<dbReference type="OrthoDB" id="9759607at2"/>
<dbReference type="PROSITE" id="PS50887">
    <property type="entry name" value="GGDEF"/>
    <property type="match status" value="1"/>
</dbReference>
<dbReference type="InterPro" id="IPR043128">
    <property type="entry name" value="Rev_trsase/Diguanyl_cyclase"/>
</dbReference>
<accession>A0A3S1BX80</accession>
<feature type="transmembrane region" description="Helical" evidence="1">
    <location>
        <begin position="180"/>
        <end position="198"/>
    </location>
</feature>
<keyword evidence="1" id="KW-1133">Transmembrane helix</keyword>
<reference evidence="3 4" key="1">
    <citation type="submission" date="2018-12" db="EMBL/GenBank/DDBJ databases">
        <authorList>
            <person name="Sun L."/>
            <person name="Chen Z."/>
        </authorList>
    </citation>
    <scope>NUCLEOTIDE SEQUENCE [LARGE SCALE GENOMIC DNA]</scope>
    <source>
        <strain evidence="3 4">3-5-3</strain>
    </source>
</reference>
<dbReference type="InterPro" id="IPR000160">
    <property type="entry name" value="GGDEF_dom"/>
</dbReference>
<feature type="transmembrane region" description="Helical" evidence="1">
    <location>
        <begin position="69"/>
        <end position="93"/>
    </location>
</feature>
<feature type="transmembrane region" description="Helical" evidence="1">
    <location>
        <begin position="345"/>
        <end position="369"/>
    </location>
</feature>
<dbReference type="NCBIfam" id="TIGR00254">
    <property type="entry name" value="GGDEF"/>
    <property type="match status" value="1"/>
</dbReference>
<keyword evidence="4" id="KW-1185">Reference proteome</keyword>
<dbReference type="SMART" id="SM00267">
    <property type="entry name" value="GGDEF"/>
    <property type="match status" value="1"/>
</dbReference>
<dbReference type="InterPro" id="IPR029787">
    <property type="entry name" value="Nucleotide_cyclase"/>
</dbReference>
<dbReference type="RefSeq" id="WP_127198214.1">
    <property type="nucleotide sequence ID" value="NZ_RZNX01000001.1"/>
</dbReference>
<dbReference type="Proteomes" id="UP000272464">
    <property type="component" value="Unassembled WGS sequence"/>
</dbReference>
<feature type="transmembrane region" description="Helical" evidence="1">
    <location>
        <begin position="100"/>
        <end position="122"/>
    </location>
</feature>
<comment type="caution">
    <text evidence="3">The sequence shown here is derived from an EMBL/GenBank/DDBJ whole genome shotgun (WGS) entry which is preliminary data.</text>
</comment>
<dbReference type="EMBL" id="RZNX01000001">
    <property type="protein sequence ID" value="RUT36525.1"/>
    <property type="molecule type" value="Genomic_DNA"/>
</dbReference>
<name>A0A3S1BX80_9BACL</name>
<dbReference type="PANTHER" id="PTHR46663">
    <property type="entry name" value="DIGUANYLATE CYCLASE DGCT-RELATED"/>
    <property type="match status" value="1"/>
</dbReference>
<dbReference type="PANTHER" id="PTHR46663:SF2">
    <property type="entry name" value="GGDEF DOMAIN-CONTAINING PROTEIN"/>
    <property type="match status" value="1"/>
</dbReference>
<feature type="transmembrane region" description="Helical" evidence="1">
    <location>
        <begin position="12"/>
        <end position="30"/>
    </location>
</feature>
<proteinExistence type="predicted"/>
<feature type="transmembrane region" description="Helical" evidence="1">
    <location>
        <begin position="142"/>
        <end position="159"/>
    </location>
</feature>
<protein>
    <submittedName>
        <fullName evidence="3">GGDEF domain-containing protein</fullName>
    </submittedName>
</protein>
<feature type="transmembrane region" description="Helical" evidence="1">
    <location>
        <begin position="42"/>
        <end position="63"/>
    </location>
</feature>
<organism evidence="3 4">
    <name type="scientific">Paenibacillus zeisoli</name>
    <dbReference type="NCBI Taxonomy" id="2496267"/>
    <lineage>
        <taxon>Bacteria</taxon>
        <taxon>Bacillati</taxon>
        <taxon>Bacillota</taxon>
        <taxon>Bacilli</taxon>
        <taxon>Bacillales</taxon>
        <taxon>Paenibacillaceae</taxon>
        <taxon>Paenibacillus</taxon>
    </lineage>
</organism>
<gene>
    <name evidence="3" type="ORF">EJP77_06025</name>
</gene>
<dbReference type="AlphaFoldDB" id="A0A3S1BX80"/>
<keyword evidence="1" id="KW-0812">Transmembrane</keyword>
<evidence type="ECO:0000313" key="3">
    <source>
        <dbReference type="EMBL" id="RUT36525.1"/>
    </source>
</evidence>
<evidence type="ECO:0000256" key="1">
    <source>
        <dbReference type="SAM" id="Phobius"/>
    </source>
</evidence>
<sequence>MLGSKLRLQARLPLAILLLLFSLLGDFLSLPMLYGMRFHFSTLFLILAFILIGSPAAIIMALITACSNYVWLQMSVWDSVIVFAEILFLALACRIRKGSVFLYDLLFWFLTSAILLISTLYVDLFPSHTQLLLLLAKSSVNGSSNALMAEVLTTYLPFIRRLKIKNMSKKIPLQRILVHLSISGLIIPFVCFMIMTGISQNHVINLRALQLTQSAASSIQEQVSSWSGGNYRALELRDVIQLGELQRIVNNAASGGTQIVISNAAGDVLASSQHTDSTSSAGSQPEGRLYQYNSNLYLTLPEGRHFTELSVWSGGVYWYSISLHASVDYNINITVPASHFLNEVYGVYAIEFGLVIAFILLVLIVVYVLSKLIVQILIKLTQETTGLPDKIAAAFEMSRTESHIVEFDKLNLNFQHMALRLKEMFTEATRMNRVLTEQAKQIRQSEQEFQQLAFTDALTKIPNRLYFHKHLKQLIEERSSAVTVMFMDLNKFKNINDTYGHEIGDRLLQHVAGLLTTAAGTGNVCRLGGDEFVVVLPTADRVPVIQIAEKILELFQLPLHIEGEGLTLQPRTSIGVACYPGDTGNPDELLKLADQAMYLAKQSDSQVVWYSKEQGDV</sequence>
<evidence type="ECO:0000259" key="2">
    <source>
        <dbReference type="PROSITE" id="PS50887"/>
    </source>
</evidence>
<dbReference type="CDD" id="cd01949">
    <property type="entry name" value="GGDEF"/>
    <property type="match status" value="1"/>
</dbReference>
<feature type="domain" description="GGDEF" evidence="2">
    <location>
        <begin position="480"/>
        <end position="612"/>
    </location>
</feature>
<dbReference type="InterPro" id="IPR052163">
    <property type="entry name" value="DGC-Regulatory_Protein"/>
</dbReference>